<dbReference type="Proteomes" id="UP000503004">
    <property type="component" value="Chromosome"/>
</dbReference>
<dbReference type="SUPFAM" id="SSF47188">
    <property type="entry name" value="Hemerythrin-like"/>
    <property type="match status" value="1"/>
</dbReference>
<evidence type="ECO:0000313" key="7">
    <source>
        <dbReference type="Proteomes" id="UP000503004"/>
    </source>
</evidence>
<evidence type="ECO:0000256" key="1">
    <source>
        <dbReference type="ARBA" id="ARBA00010587"/>
    </source>
</evidence>
<dbReference type="NCBIfam" id="TIGR02481">
    <property type="entry name" value="hemeryth_dom"/>
    <property type="match status" value="1"/>
</dbReference>
<dbReference type="InterPro" id="IPR012827">
    <property type="entry name" value="Hemerythrin_metal-bd"/>
</dbReference>
<dbReference type="PANTHER" id="PTHR37164:SF1">
    <property type="entry name" value="BACTERIOHEMERYTHRIN"/>
    <property type="match status" value="1"/>
</dbReference>
<dbReference type="GO" id="GO:0046872">
    <property type="term" value="F:metal ion binding"/>
    <property type="evidence" value="ECO:0007669"/>
    <property type="project" value="UniProtKB-KW"/>
</dbReference>
<dbReference type="CDD" id="cd12107">
    <property type="entry name" value="Hemerythrin"/>
    <property type="match status" value="1"/>
</dbReference>
<comment type="similarity">
    <text evidence="1">Belongs to the hemerythrin family.</text>
</comment>
<keyword evidence="7" id="KW-1185">Reference proteome</keyword>
<keyword evidence="2" id="KW-0561">Oxygen transport</keyword>
<evidence type="ECO:0000313" key="6">
    <source>
        <dbReference type="EMBL" id="QJD31004.1"/>
    </source>
</evidence>
<keyword evidence="4" id="KW-0408">Iron</keyword>
<gene>
    <name evidence="6" type="ORF">GNH96_14315</name>
</gene>
<dbReference type="InterPro" id="IPR016131">
    <property type="entry name" value="Haemerythrin_Fe_BS"/>
</dbReference>
<proteinExistence type="inferred from homology"/>
<dbReference type="Gene3D" id="1.20.120.50">
    <property type="entry name" value="Hemerythrin-like"/>
    <property type="match status" value="1"/>
</dbReference>
<dbReference type="KEGG" id="metu:GNH96_14315"/>
<dbReference type="PROSITE" id="PS00550">
    <property type="entry name" value="HEMERYTHRINS"/>
    <property type="match status" value="1"/>
</dbReference>
<feature type="domain" description="Hemerythrin-like" evidence="5">
    <location>
        <begin position="19"/>
        <end position="128"/>
    </location>
</feature>
<evidence type="ECO:0000256" key="4">
    <source>
        <dbReference type="ARBA" id="ARBA00023004"/>
    </source>
</evidence>
<dbReference type="EMBL" id="CP046565">
    <property type="protein sequence ID" value="QJD31004.1"/>
    <property type="molecule type" value="Genomic_DNA"/>
</dbReference>
<sequence>MALMTWTAAEYGTNVGFADDQHKTIFDMVNKLHDTAAAGNRAEIGKQLDALIDYVVMHFQAEETEMQKKGYADFTAHKAEHDKLVGVCADLQKKFHAGQAEVNQDTTRFVRDWLVNHIPKVDKLYGPCLSA</sequence>
<dbReference type="PANTHER" id="PTHR37164">
    <property type="entry name" value="BACTERIOHEMERYTHRIN"/>
    <property type="match status" value="1"/>
</dbReference>
<dbReference type="Pfam" id="PF01814">
    <property type="entry name" value="Hemerythrin"/>
    <property type="match status" value="1"/>
</dbReference>
<dbReference type="InterPro" id="IPR012312">
    <property type="entry name" value="Hemerythrin-like"/>
</dbReference>
<organism evidence="6 7">
    <name type="scientific">Methylococcus geothermalis</name>
    <dbReference type="NCBI Taxonomy" id="2681310"/>
    <lineage>
        <taxon>Bacteria</taxon>
        <taxon>Pseudomonadati</taxon>
        <taxon>Pseudomonadota</taxon>
        <taxon>Gammaproteobacteria</taxon>
        <taxon>Methylococcales</taxon>
        <taxon>Methylococcaceae</taxon>
        <taxon>Methylococcus</taxon>
    </lineage>
</organism>
<dbReference type="AlphaFoldDB" id="A0A858QBC6"/>
<keyword evidence="2" id="KW-0813">Transport</keyword>
<evidence type="ECO:0000256" key="3">
    <source>
        <dbReference type="ARBA" id="ARBA00022723"/>
    </source>
</evidence>
<dbReference type="GO" id="GO:0005344">
    <property type="term" value="F:oxygen carrier activity"/>
    <property type="evidence" value="ECO:0007669"/>
    <property type="project" value="UniProtKB-KW"/>
</dbReference>
<protein>
    <submittedName>
        <fullName evidence="6">Bacteriohemerythrin</fullName>
    </submittedName>
</protein>
<reference evidence="7" key="1">
    <citation type="submission" date="2019-12" db="EMBL/GenBank/DDBJ databases">
        <authorList>
            <person name="Awala S.I."/>
            <person name="Rhee S.K."/>
        </authorList>
    </citation>
    <scope>NUCLEOTIDE SEQUENCE [LARGE SCALE GENOMIC DNA]</scope>
    <source>
        <strain evidence="7">IM1</strain>
    </source>
</reference>
<dbReference type="InterPro" id="IPR050669">
    <property type="entry name" value="Hemerythrin"/>
</dbReference>
<dbReference type="NCBIfam" id="NF033749">
    <property type="entry name" value="bact_hemeryth"/>
    <property type="match status" value="1"/>
</dbReference>
<name>A0A858QBC6_9GAMM</name>
<dbReference type="InterPro" id="IPR035938">
    <property type="entry name" value="Hemerythrin-like_sf"/>
</dbReference>
<keyword evidence="3" id="KW-0479">Metal-binding</keyword>
<dbReference type="RefSeq" id="WP_169604277.1">
    <property type="nucleotide sequence ID" value="NZ_CP046565.1"/>
</dbReference>
<evidence type="ECO:0000256" key="2">
    <source>
        <dbReference type="ARBA" id="ARBA00022621"/>
    </source>
</evidence>
<evidence type="ECO:0000259" key="5">
    <source>
        <dbReference type="Pfam" id="PF01814"/>
    </source>
</evidence>
<accession>A0A858QBC6</accession>